<dbReference type="SMART" id="SM00670">
    <property type="entry name" value="PINc"/>
    <property type="match status" value="1"/>
</dbReference>
<dbReference type="GO" id="GO:0016740">
    <property type="term" value="F:transferase activity"/>
    <property type="evidence" value="ECO:0007669"/>
    <property type="project" value="UniProtKB-KW"/>
</dbReference>
<feature type="transmembrane region" description="Helical" evidence="6">
    <location>
        <begin position="57"/>
        <end position="75"/>
    </location>
</feature>
<comment type="caution">
    <text evidence="8">The sequence shown here is derived from an EMBL/GenBank/DDBJ whole genome shotgun (WGS) entry which is preliminary data.</text>
</comment>
<keyword evidence="6" id="KW-1133">Transmembrane helix</keyword>
<dbReference type="PANTHER" id="PTHR11603">
    <property type="entry name" value="AAA FAMILY ATPASE"/>
    <property type="match status" value="1"/>
</dbReference>
<dbReference type="Proteomes" id="UP000229641">
    <property type="component" value="Unassembled WGS sequence"/>
</dbReference>
<dbReference type="InterPro" id="IPR029060">
    <property type="entry name" value="PIN-like_dom_sf"/>
</dbReference>
<keyword evidence="6" id="KW-0812">Transmembrane</keyword>
<evidence type="ECO:0000313" key="8">
    <source>
        <dbReference type="EMBL" id="PIQ88586.1"/>
    </source>
</evidence>
<dbReference type="PROSITE" id="PS50926">
    <property type="entry name" value="TRAM"/>
    <property type="match status" value="1"/>
</dbReference>
<evidence type="ECO:0000313" key="9">
    <source>
        <dbReference type="Proteomes" id="UP000229641"/>
    </source>
</evidence>
<dbReference type="Pfam" id="PF01938">
    <property type="entry name" value="TRAM"/>
    <property type="match status" value="1"/>
</dbReference>
<keyword evidence="5" id="KW-0460">Magnesium</keyword>
<evidence type="ECO:0000259" key="7">
    <source>
        <dbReference type="PROSITE" id="PS50926"/>
    </source>
</evidence>
<evidence type="ECO:0000256" key="2">
    <source>
        <dbReference type="ARBA" id="ARBA00022679"/>
    </source>
</evidence>
<name>A0A2H0LW48_9BACT</name>
<reference evidence="8 9" key="1">
    <citation type="submission" date="2017-09" db="EMBL/GenBank/DDBJ databases">
        <title>Depth-based differentiation of microbial function through sediment-hosted aquifers and enrichment of novel symbionts in the deep terrestrial subsurface.</title>
        <authorList>
            <person name="Probst A.J."/>
            <person name="Ladd B."/>
            <person name="Jarett J.K."/>
            <person name="Geller-Mcgrath D.E."/>
            <person name="Sieber C.M."/>
            <person name="Emerson J.B."/>
            <person name="Anantharaman K."/>
            <person name="Thomas B.C."/>
            <person name="Malmstrom R."/>
            <person name="Stieglmeier M."/>
            <person name="Klingl A."/>
            <person name="Woyke T."/>
            <person name="Ryan C.M."/>
            <person name="Banfield J.F."/>
        </authorList>
    </citation>
    <scope>NUCLEOTIDE SEQUENCE [LARGE SCALE GENOMIC DNA]</scope>
    <source>
        <strain evidence="8">CG11_big_fil_rev_8_21_14_0_20_42_13</strain>
    </source>
</reference>
<feature type="domain" description="TRAM" evidence="7">
    <location>
        <begin position="260"/>
        <end position="321"/>
    </location>
</feature>
<dbReference type="GO" id="GO:0016787">
    <property type="term" value="F:hydrolase activity"/>
    <property type="evidence" value="ECO:0007669"/>
    <property type="project" value="UniProtKB-KW"/>
</dbReference>
<dbReference type="AlphaFoldDB" id="A0A2H0LW48"/>
<dbReference type="PANTHER" id="PTHR11603:SF147">
    <property type="entry name" value="MEMBRANE PROTEIN"/>
    <property type="match status" value="1"/>
</dbReference>
<evidence type="ECO:0000256" key="4">
    <source>
        <dbReference type="ARBA" id="ARBA00022801"/>
    </source>
</evidence>
<proteinExistence type="predicted"/>
<dbReference type="SUPFAM" id="SSF88723">
    <property type="entry name" value="PIN domain-like"/>
    <property type="match status" value="1"/>
</dbReference>
<keyword evidence="3" id="KW-0540">Nuclease</keyword>
<feature type="transmembrane region" description="Helical" evidence="6">
    <location>
        <begin position="87"/>
        <end position="108"/>
    </location>
</feature>
<dbReference type="InterPro" id="IPR052041">
    <property type="entry name" value="Nucleic_acid_metab_PIN/TRAM"/>
</dbReference>
<feature type="transmembrane region" description="Helical" evidence="6">
    <location>
        <begin position="28"/>
        <end position="45"/>
    </location>
</feature>
<gene>
    <name evidence="8" type="ORF">COV72_07575</name>
</gene>
<dbReference type="InterPro" id="IPR002792">
    <property type="entry name" value="TRAM_dom"/>
</dbReference>
<dbReference type="GO" id="GO:0004518">
    <property type="term" value="F:nuclease activity"/>
    <property type="evidence" value="ECO:0007669"/>
    <property type="project" value="UniProtKB-KW"/>
</dbReference>
<evidence type="ECO:0000256" key="1">
    <source>
        <dbReference type="ARBA" id="ARBA00001946"/>
    </source>
</evidence>
<sequence length="327" mass="35953">MTMLFIRIFFAVGSIAVGYQTGQLVDAGIVGSITGGVVAGLIIILERGMRTVSTRGLSSVVFGLILGLIMSKLVSDALQLMIAEADVLLSTRLVVTLVLCYLGMALALRGREEFNIIIPYVRLKRHDQGEDIIILDTSAIIDGRIIDICKAKFISARLVVPRFVLKELQQIADSSDYVKRQRGRRGLDILHSLQKTANLSVTVHEESFPDIKEVDAKIVQLAKLLDAKILTLDFNLNKVAEIQGATVLNINELANALKPVVYPGEIMEVKLLKEGKEHDQAIGYLDDGTMIVVEDGRRLIGKTVKSVVTSVLQTQAGRMIFTKTERR</sequence>
<dbReference type="Gene3D" id="3.40.50.1010">
    <property type="entry name" value="5'-nuclease"/>
    <property type="match status" value="1"/>
</dbReference>
<keyword evidence="4" id="KW-0378">Hydrolase</keyword>
<dbReference type="CDD" id="cd09877">
    <property type="entry name" value="PIN_YacL-like"/>
    <property type="match status" value="1"/>
</dbReference>
<organism evidence="8 9">
    <name type="scientific">Candidatus Ghiorseimicrobium undicola</name>
    <dbReference type="NCBI Taxonomy" id="1974746"/>
    <lineage>
        <taxon>Bacteria</taxon>
        <taxon>Pseudomonadati</taxon>
        <taxon>Candidatus Omnitrophota</taxon>
        <taxon>Candidatus Ghiorseimicrobium</taxon>
    </lineage>
</organism>
<protein>
    <submittedName>
        <fullName evidence="8">PIN domain nuclease</fullName>
    </submittedName>
</protein>
<keyword evidence="2" id="KW-0808">Transferase</keyword>
<evidence type="ECO:0000256" key="3">
    <source>
        <dbReference type="ARBA" id="ARBA00022722"/>
    </source>
</evidence>
<accession>A0A2H0LW48</accession>
<dbReference type="Pfam" id="PF01850">
    <property type="entry name" value="PIN"/>
    <property type="match status" value="1"/>
</dbReference>
<keyword evidence="6" id="KW-0472">Membrane</keyword>
<comment type="cofactor">
    <cofactor evidence="1">
        <name>Mg(2+)</name>
        <dbReference type="ChEBI" id="CHEBI:18420"/>
    </cofactor>
</comment>
<evidence type="ECO:0000256" key="6">
    <source>
        <dbReference type="SAM" id="Phobius"/>
    </source>
</evidence>
<dbReference type="InterPro" id="IPR002716">
    <property type="entry name" value="PIN_dom"/>
</dbReference>
<dbReference type="EMBL" id="PCWA01000096">
    <property type="protein sequence ID" value="PIQ88586.1"/>
    <property type="molecule type" value="Genomic_DNA"/>
</dbReference>
<evidence type="ECO:0000256" key="5">
    <source>
        <dbReference type="ARBA" id="ARBA00022842"/>
    </source>
</evidence>